<dbReference type="Pfam" id="PF09413">
    <property type="entry name" value="DUF2007"/>
    <property type="match status" value="1"/>
</dbReference>
<gene>
    <name evidence="2" type="ORF">BBC0122_006750</name>
</gene>
<reference evidence="2 3" key="1">
    <citation type="submission" date="2016-11" db="EMBL/GenBank/DDBJ databases">
        <title>Comparative genomics of Bartonella apis.</title>
        <authorList>
            <person name="Engel P."/>
        </authorList>
    </citation>
    <scope>NUCLEOTIDE SEQUENCE [LARGE SCALE GENOMIC DNA]</scope>
    <source>
        <strain evidence="2 3">BBC0122</strain>
    </source>
</reference>
<dbReference type="InterPro" id="IPR011322">
    <property type="entry name" value="N-reg_PII-like_a/b"/>
</dbReference>
<dbReference type="SUPFAM" id="SSF54913">
    <property type="entry name" value="GlnB-like"/>
    <property type="match status" value="1"/>
</dbReference>
<accession>A0A1U9MFX6</accession>
<dbReference type="STRING" id="1686310.BBC0244_006890"/>
<evidence type="ECO:0000313" key="2">
    <source>
        <dbReference type="EMBL" id="AQT46804.1"/>
    </source>
</evidence>
<dbReference type="EMBL" id="CP015625">
    <property type="protein sequence ID" value="AQT46804.1"/>
    <property type="molecule type" value="Genomic_DNA"/>
</dbReference>
<organism evidence="2 3">
    <name type="scientific">Bartonella choladocola</name>
    <dbReference type="NCBI Taxonomy" id="2750995"/>
    <lineage>
        <taxon>Bacteria</taxon>
        <taxon>Pseudomonadati</taxon>
        <taxon>Pseudomonadota</taxon>
        <taxon>Alphaproteobacteria</taxon>
        <taxon>Hyphomicrobiales</taxon>
        <taxon>Bartonellaceae</taxon>
        <taxon>Bartonella</taxon>
    </lineage>
</organism>
<dbReference type="Gene3D" id="3.30.70.790">
    <property type="entry name" value="UreE, C-terminal domain"/>
    <property type="match status" value="1"/>
</dbReference>
<sequence length="79" mass="8787">MQHSLMIELFDTNDIVLISFAESLMKSAGILYFVTDQNTSVAEGSLGAIRRRFLVDRESADEARQIMIDAGLEHELAQG</sequence>
<dbReference type="Proteomes" id="UP000189632">
    <property type="component" value="Chromosome"/>
</dbReference>
<evidence type="ECO:0000259" key="1">
    <source>
        <dbReference type="Pfam" id="PF09413"/>
    </source>
</evidence>
<dbReference type="KEGG" id="bapi:BBC0122_006750"/>
<proteinExistence type="predicted"/>
<dbReference type="InterPro" id="IPR018551">
    <property type="entry name" value="DUF2007"/>
</dbReference>
<keyword evidence="3" id="KW-1185">Reference proteome</keyword>
<name>A0A1U9MFX6_9HYPH</name>
<protein>
    <submittedName>
        <fullName evidence="2">Signal transducing protein</fullName>
    </submittedName>
</protein>
<dbReference type="AlphaFoldDB" id="A0A1U9MFX6"/>
<feature type="domain" description="DUF2007" evidence="1">
    <location>
        <begin position="6"/>
        <end position="70"/>
    </location>
</feature>
<evidence type="ECO:0000313" key="3">
    <source>
        <dbReference type="Proteomes" id="UP000189632"/>
    </source>
</evidence>